<dbReference type="Proteomes" id="UP001187682">
    <property type="component" value="Unassembled WGS sequence"/>
</dbReference>
<reference evidence="2" key="1">
    <citation type="submission" date="2018-03" db="EMBL/GenBank/DDBJ databases">
        <authorList>
            <person name="Guldener U."/>
        </authorList>
    </citation>
    <scope>NUCLEOTIDE SEQUENCE</scope>
</reference>
<feature type="compositionally biased region" description="Basic and acidic residues" evidence="1">
    <location>
        <begin position="213"/>
        <end position="224"/>
    </location>
</feature>
<evidence type="ECO:0000313" key="3">
    <source>
        <dbReference type="Proteomes" id="UP001187682"/>
    </source>
</evidence>
<feature type="region of interest" description="Disordered" evidence="1">
    <location>
        <begin position="22"/>
        <end position="89"/>
    </location>
</feature>
<accession>A0AAE8MT58</accession>
<organism evidence="2 3">
    <name type="scientific">Cephalotrichum gorgonifer</name>
    <dbReference type="NCBI Taxonomy" id="2041049"/>
    <lineage>
        <taxon>Eukaryota</taxon>
        <taxon>Fungi</taxon>
        <taxon>Dikarya</taxon>
        <taxon>Ascomycota</taxon>
        <taxon>Pezizomycotina</taxon>
        <taxon>Sordariomycetes</taxon>
        <taxon>Hypocreomycetidae</taxon>
        <taxon>Microascales</taxon>
        <taxon>Microascaceae</taxon>
        <taxon>Cephalotrichum</taxon>
    </lineage>
</organism>
<gene>
    <name evidence="2" type="ORF">DNG_01532</name>
</gene>
<comment type="caution">
    <text evidence="2">The sequence shown here is derived from an EMBL/GenBank/DDBJ whole genome shotgun (WGS) entry which is preliminary data.</text>
</comment>
<evidence type="ECO:0000313" key="2">
    <source>
        <dbReference type="EMBL" id="SPN98487.1"/>
    </source>
</evidence>
<feature type="compositionally biased region" description="Low complexity" evidence="1">
    <location>
        <begin position="268"/>
        <end position="280"/>
    </location>
</feature>
<protein>
    <submittedName>
        <fullName evidence="2">Uncharacterized protein</fullName>
    </submittedName>
</protein>
<evidence type="ECO:0000256" key="1">
    <source>
        <dbReference type="SAM" id="MobiDB-lite"/>
    </source>
</evidence>
<feature type="compositionally biased region" description="Basic and acidic residues" evidence="1">
    <location>
        <begin position="435"/>
        <end position="452"/>
    </location>
</feature>
<feature type="compositionally biased region" description="Low complexity" evidence="1">
    <location>
        <begin position="398"/>
        <end position="419"/>
    </location>
</feature>
<feature type="compositionally biased region" description="Basic and acidic residues" evidence="1">
    <location>
        <begin position="197"/>
        <end position="206"/>
    </location>
</feature>
<name>A0AAE8MT58_9PEZI</name>
<proteinExistence type="predicted"/>
<feature type="region of interest" description="Disordered" evidence="1">
    <location>
        <begin position="160"/>
        <end position="452"/>
    </location>
</feature>
<feature type="compositionally biased region" description="Polar residues" evidence="1">
    <location>
        <begin position="343"/>
        <end position="365"/>
    </location>
</feature>
<dbReference type="EMBL" id="ONZQ02000002">
    <property type="protein sequence ID" value="SPN98487.1"/>
    <property type="molecule type" value="Genomic_DNA"/>
</dbReference>
<sequence>MTSHFHIPGSFEPHTLSGVHPGVFLPPTSPSGSTYLPATSILPEAPAPKRKRAETRESTPTSARDSGAGRYVLAGQIDTPGGVGAGSEGLGESVFSDVAYRRRLGPGEKEQTAEERDGWKKAAIGAIGGVVGRVWEFCSGAAFKGFYAGGGRGFAMAGQEEREEGTPLQTLPARNGWGSEAETRNFEVPAATPSRTFEADERRRLDLNPARTFEPDDGRVRDSPDSTPSHHTAKRRHINDEVGRNWVMVDDPGRRSRTGTPLGRRNRNSTASASSARRINVPVSRLGSGYPPKSTAKSPAGQARRATAHSRVSHAGSPGLSAREPASFATQRSPVYPEFEQPRASSRAQLSPSRSQFSPSRTPLSPSRIPLSAGRMGHRRAESMTGASGGRKGHARTGSLSDVGLSPVLSPPSSSAPPGAGTGSVGRKSVGSPRLDPEARELAARRAKEERDADVRIAAFNARLKDMIREGREALGTKFEVEVEGDDGDAWMDD</sequence>
<dbReference type="AlphaFoldDB" id="A0AAE8MT58"/>
<keyword evidence="3" id="KW-1185">Reference proteome</keyword>